<keyword evidence="2" id="KW-0456">Lyase</keyword>
<protein>
    <submittedName>
        <fullName evidence="2">Putative gamma-carboxymuconolactone decarboxylase subunit</fullName>
        <ecNumber evidence="2">4.1.1.44</ecNumber>
    </submittedName>
</protein>
<dbReference type="RefSeq" id="WP_039105254.1">
    <property type="nucleotide sequence ID" value="NZ_CP009056.1"/>
</dbReference>
<dbReference type="SUPFAM" id="SSF69118">
    <property type="entry name" value="AhpD-like"/>
    <property type="match status" value="1"/>
</dbReference>
<name>A0A0A7S3S0_FRIPE</name>
<dbReference type="InterPro" id="IPR029032">
    <property type="entry name" value="AhpD-like"/>
</dbReference>
<dbReference type="Pfam" id="PF02627">
    <property type="entry name" value="CMD"/>
    <property type="match status" value="1"/>
</dbReference>
<dbReference type="InterPro" id="IPR003779">
    <property type="entry name" value="CMD-like"/>
</dbReference>
<reference evidence="2 3" key="1">
    <citation type="journal article" date="2014" name="Appl. Environ. Microbiol.">
        <title>Gut symbionts from distinct hosts exhibit genotoxic activity via divergent colibactin biosynthetic pathways.</title>
        <authorList>
            <person name="Engel P."/>
            <person name="Vizcaino M.I."/>
            <person name="Crawford J.M."/>
        </authorList>
    </citation>
    <scope>NUCLEOTIDE SEQUENCE [LARGE SCALE GENOMIC DNA]</scope>
    <source>
        <strain evidence="2 3">PEB0191</strain>
    </source>
</reference>
<dbReference type="EMBL" id="CP009056">
    <property type="protein sequence ID" value="AJA45472.1"/>
    <property type="molecule type" value="Genomic_DNA"/>
</dbReference>
<dbReference type="GO" id="GO:0047575">
    <property type="term" value="F:4-carboxymuconolactone decarboxylase activity"/>
    <property type="evidence" value="ECO:0007669"/>
    <property type="project" value="UniProtKB-EC"/>
</dbReference>
<accession>A0A0A7S3S0</accession>
<gene>
    <name evidence="2" type="ORF">FPB0191_01656</name>
</gene>
<dbReference type="InterPro" id="IPR052512">
    <property type="entry name" value="4CMD/NDH-1_regulator"/>
</dbReference>
<evidence type="ECO:0000313" key="3">
    <source>
        <dbReference type="Proteomes" id="UP000030901"/>
    </source>
</evidence>
<dbReference type="PANTHER" id="PTHR33570:SF2">
    <property type="entry name" value="CARBOXYMUCONOLACTONE DECARBOXYLASE-LIKE DOMAIN-CONTAINING PROTEIN"/>
    <property type="match status" value="1"/>
</dbReference>
<dbReference type="HOGENOM" id="CLU_070025_2_2_6"/>
<dbReference type="AlphaFoldDB" id="A0A0A7S3S0"/>
<dbReference type="KEGG" id="fpp:FPB0191_01656"/>
<organism evidence="2 3">
    <name type="scientific">Frischella perrara</name>
    <dbReference type="NCBI Taxonomy" id="1267021"/>
    <lineage>
        <taxon>Bacteria</taxon>
        <taxon>Pseudomonadati</taxon>
        <taxon>Pseudomonadota</taxon>
        <taxon>Gammaproteobacteria</taxon>
        <taxon>Orbales</taxon>
        <taxon>Orbaceae</taxon>
        <taxon>Frischella</taxon>
    </lineage>
</organism>
<dbReference type="STRING" id="1267021.FPB0191_01656"/>
<evidence type="ECO:0000313" key="2">
    <source>
        <dbReference type="EMBL" id="AJA45472.1"/>
    </source>
</evidence>
<sequence>MTQSRRSKGLKMIAELYGDIGTEGLKTNAKLAPKLDEYISDFAYGDIYNRNSLTLQQKQIVTISSLITQGCVENELRIHIHGGLNAGLTEEQIIDICVHSLPYIGFPRVTNALETAHKVFEERKKK</sequence>
<dbReference type="Proteomes" id="UP000030901">
    <property type="component" value="Chromosome"/>
</dbReference>
<keyword evidence="3" id="KW-1185">Reference proteome</keyword>
<dbReference type="Gene3D" id="1.20.1290.10">
    <property type="entry name" value="AhpD-like"/>
    <property type="match status" value="1"/>
</dbReference>
<proteinExistence type="predicted"/>
<evidence type="ECO:0000259" key="1">
    <source>
        <dbReference type="Pfam" id="PF02627"/>
    </source>
</evidence>
<dbReference type="OrthoDB" id="9801400at2"/>
<dbReference type="EC" id="4.1.1.44" evidence="2"/>
<feature type="domain" description="Carboxymuconolactone decarboxylase-like" evidence="1">
    <location>
        <begin position="33"/>
        <end position="116"/>
    </location>
</feature>
<dbReference type="GO" id="GO:0051920">
    <property type="term" value="F:peroxiredoxin activity"/>
    <property type="evidence" value="ECO:0007669"/>
    <property type="project" value="InterPro"/>
</dbReference>
<dbReference type="PANTHER" id="PTHR33570">
    <property type="entry name" value="4-CARBOXYMUCONOLACTONE DECARBOXYLASE FAMILY PROTEIN"/>
    <property type="match status" value="1"/>
</dbReference>